<keyword evidence="2" id="KW-0597">Phosphoprotein</keyword>
<evidence type="ECO:0000259" key="8">
    <source>
        <dbReference type="PROSITE" id="PS51100"/>
    </source>
</evidence>
<gene>
    <name evidence="9" type="ORF">NSA23_14670</name>
</gene>
<keyword evidence="10" id="KW-1185">Reference proteome</keyword>
<evidence type="ECO:0000256" key="1">
    <source>
        <dbReference type="ARBA" id="ARBA00022448"/>
    </source>
</evidence>
<dbReference type="PROSITE" id="PS51100">
    <property type="entry name" value="PTS_EIIB_TYPE_3"/>
    <property type="match status" value="1"/>
</dbReference>
<evidence type="ECO:0000256" key="3">
    <source>
        <dbReference type="ARBA" id="ARBA00022597"/>
    </source>
</evidence>
<dbReference type="OrthoDB" id="9808134at2"/>
<comment type="caution">
    <text evidence="9">The sequence shown here is derived from an EMBL/GenBank/DDBJ whole genome shotgun (WGS) entry which is preliminary data.</text>
</comment>
<name>A0A9X2S6G2_9FIRM</name>
<keyword evidence="5" id="KW-0598">Phosphotransferase system</keyword>
<organism evidence="9 10">
    <name type="scientific">Anaerosalibacter massiliensis</name>
    <dbReference type="NCBI Taxonomy" id="1347392"/>
    <lineage>
        <taxon>Bacteria</taxon>
        <taxon>Bacillati</taxon>
        <taxon>Bacillota</taxon>
        <taxon>Tissierellia</taxon>
        <taxon>Tissierellales</taxon>
        <taxon>Sporanaerobacteraceae</taxon>
        <taxon>Anaerosalibacter</taxon>
    </lineage>
</organism>
<evidence type="ECO:0000256" key="7">
    <source>
        <dbReference type="PROSITE-ProRule" id="PRU00423"/>
    </source>
</evidence>
<keyword evidence="1" id="KW-0813">Transport</keyword>
<dbReference type="Pfam" id="PF02302">
    <property type="entry name" value="PTS_IIB"/>
    <property type="match status" value="1"/>
</dbReference>
<dbReference type="InterPro" id="IPR051819">
    <property type="entry name" value="PTS_sugar-specific_EIIB"/>
</dbReference>
<dbReference type="GO" id="GO:0008982">
    <property type="term" value="F:protein-N(PI)-phosphohistidine-sugar phosphotransferase activity"/>
    <property type="evidence" value="ECO:0007669"/>
    <property type="project" value="InterPro"/>
</dbReference>
<evidence type="ECO:0000256" key="6">
    <source>
        <dbReference type="ARBA" id="ARBA00022777"/>
    </source>
</evidence>
<keyword evidence="4" id="KW-0808">Transferase</keyword>
<accession>A0A9X2S6G2</accession>
<dbReference type="GO" id="GO:0016301">
    <property type="term" value="F:kinase activity"/>
    <property type="evidence" value="ECO:0007669"/>
    <property type="project" value="UniProtKB-KW"/>
</dbReference>
<dbReference type="InterPro" id="IPR036095">
    <property type="entry name" value="PTS_EIIB-like_sf"/>
</dbReference>
<protein>
    <submittedName>
        <fullName evidence="9">PTS sugar transporter subunit IIB</fullName>
    </submittedName>
</protein>
<dbReference type="AlphaFoldDB" id="A0A9X2S6G2"/>
<reference evidence="9" key="1">
    <citation type="submission" date="2022-07" db="EMBL/GenBank/DDBJ databases">
        <title>Enhanced cultured diversity of the mouse gut microbiota enables custom-made synthetic communities.</title>
        <authorList>
            <person name="Afrizal A."/>
        </authorList>
    </citation>
    <scope>NUCLEOTIDE SEQUENCE</scope>
    <source>
        <strain evidence="9">DSM 29482</strain>
    </source>
</reference>
<evidence type="ECO:0000313" key="10">
    <source>
        <dbReference type="Proteomes" id="UP001142078"/>
    </source>
</evidence>
<keyword evidence="3 9" id="KW-0762">Sugar transport</keyword>
<dbReference type="PANTHER" id="PTHR34581">
    <property type="entry name" value="PTS SYSTEM N,N'-DIACETYLCHITOBIOSE-SPECIFIC EIIB COMPONENT"/>
    <property type="match status" value="1"/>
</dbReference>
<dbReference type="RefSeq" id="WP_042683277.1">
    <property type="nucleotide sequence ID" value="NZ_CABKTM010000074.1"/>
</dbReference>
<sequence length="101" mass="11225">MKKIFLLCSAGMSTSLLVNKMKEAAKSQGYEYDIAATSLANLKDIKDEADVILLGPQVRFDKERVEEEVKNIPVDVVDMTAYGMMDGKKVLDQARKLLGEL</sequence>
<feature type="modified residue" description="Phosphocysteine; by EIIA" evidence="7">
    <location>
        <position position="8"/>
    </location>
</feature>
<dbReference type="EMBL" id="JANJZL010000015">
    <property type="protein sequence ID" value="MCR2045344.1"/>
    <property type="molecule type" value="Genomic_DNA"/>
</dbReference>
<evidence type="ECO:0000256" key="4">
    <source>
        <dbReference type="ARBA" id="ARBA00022679"/>
    </source>
</evidence>
<evidence type="ECO:0000313" key="9">
    <source>
        <dbReference type="EMBL" id="MCR2045344.1"/>
    </source>
</evidence>
<evidence type="ECO:0000256" key="2">
    <source>
        <dbReference type="ARBA" id="ARBA00022553"/>
    </source>
</evidence>
<feature type="domain" description="PTS EIIB type-3" evidence="8">
    <location>
        <begin position="1"/>
        <end position="101"/>
    </location>
</feature>
<keyword evidence="6" id="KW-0418">Kinase</keyword>
<dbReference type="InterPro" id="IPR003501">
    <property type="entry name" value="PTS_EIIB_2/3"/>
</dbReference>
<dbReference type="SUPFAM" id="SSF52794">
    <property type="entry name" value="PTS system IIB component-like"/>
    <property type="match status" value="1"/>
</dbReference>
<dbReference type="GO" id="GO:0009401">
    <property type="term" value="P:phosphoenolpyruvate-dependent sugar phosphotransferase system"/>
    <property type="evidence" value="ECO:0007669"/>
    <property type="project" value="UniProtKB-KW"/>
</dbReference>
<dbReference type="Proteomes" id="UP001142078">
    <property type="component" value="Unassembled WGS sequence"/>
</dbReference>
<dbReference type="Gene3D" id="3.40.50.2300">
    <property type="match status" value="1"/>
</dbReference>
<dbReference type="PANTHER" id="PTHR34581:SF2">
    <property type="entry name" value="PTS SYSTEM N,N'-DIACETYLCHITOBIOSE-SPECIFIC EIIB COMPONENT"/>
    <property type="match status" value="1"/>
</dbReference>
<dbReference type="InterPro" id="IPR013012">
    <property type="entry name" value="PTS_EIIB_3"/>
</dbReference>
<proteinExistence type="predicted"/>
<dbReference type="CDD" id="cd05564">
    <property type="entry name" value="PTS_IIB_chitobiose_lichenan"/>
    <property type="match status" value="1"/>
</dbReference>
<evidence type="ECO:0000256" key="5">
    <source>
        <dbReference type="ARBA" id="ARBA00022683"/>
    </source>
</evidence>